<dbReference type="Pfam" id="PF01431">
    <property type="entry name" value="Peptidase_M13"/>
    <property type="match status" value="1"/>
</dbReference>
<reference evidence="11" key="1">
    <citation type="submission" date="2023-01" db="EMBL/GenBank/DDBJ databases">
        <title>Whole genome sequence of Paucibacter sp. S2-9 isolated from pond sediment.</title>
        <authorList>
            <person name="Jung J.Y."/>
        </authorList>
    </citation>
    <scope>NUCLEOTIDE SEQUENCE</scope>
    <source>
        <strain evidence="11">S2-9</strain>
    </source>
</reference>
<keyword evidence="3" id="KW-0645">Protease</keyword>
<dbReference type="AlphaFoldDB" id="A0AA95SJJ3"/>
<evidence type="ECO:0000259" key="9">
    <source>
        <dbReference type="Pfam" id="PF01431"/>
    </source>
</evidence>
<feature type="domain" description="Peptidase M13 N-terminal" evidence="10">
    <location>
        <begin position="36"/>
        <end position="427"/>
    </location>
</feature>
<feature type="domain" description="Peptidase M13 C-terminal" evidence="9">
    <location>
        <begin position="482"/>
        <end position="674"/>
    </location>
</feature>
<dbReference type="GO" id="GO:0005886">
    <property type="term" value="C:plasma membrane"/>
    <property type="evidence" value="ECO:0007669"/>
    <property type="project" value="TreeGrafter"/>
</dbReference>
<dbReference type="GO" id="GO:0016485">
    <property type="term" value="P:protein processing"/>
    <property type="evidence" value="ECO:0007669"/>
    <property type="project" value="TreeGrafter"/>
</dbReference>
<dbReference type="KEGG" id="pais:PFX98_13970"/>
<name>A0AA95SJJ3_9BURK</name>
<dbReference type="PANTHER" id="PTHR11733:SF167">
    <property type="entry name" value="FI17812P1-RELATED"/>
    <property type="match status" value="1"/>
</dbReference>
<dbReference type="InterPro" id="IPR008753">
    <property type="entry name" value="Peptidase_M13_N"/>
</dbReference>
<dbReference type="SUPFAM" id="SSF55486">
    <property type="entry name" value="Metalloproteases ('zincins'), catalytic domain"/>
    <property type="match status" value="1"/>
</dbReference>
<keyword evidence="8" id="KW-0732">Signal</keyword>
<keyword evidence="12" id="KW-1185">Reference proteome</keyword>
<evidence type="ECO:0000256" key="5">
    <source>
        <dbReference type="ARBA" id="ARBA00022801"/>
    </source>
</evidence>
<organism evidence="11 12">
    <name type="scientific">Paucibacter sediminis</name>
    <dbReference type="NCBI Taxonomy" id="3019553"/>
    <lineage>
        <taxon>Bacteria</taxon>
        <taxon>Pseudomonadati</taxon>
        <taxon>Pseudomonadota</taxon>
        <taxon>Betaproteobacteria</taxon>
        <taxon>Burkholderiales</taxon>
        <taxon>Sphaerotilaceae</taxon>
        <taxon>Roseateles</taxon>
    </lineage>
</organism>
<dbReference type="InterPro" id="IPR042089">
    <property type="entry name" value="Peptidase_M13_dom_2"/>
</dbReference>
<keyword evidence="7" id="KW-0482">Metalloprotease</keyword>
<feature type="signal peptide" evidence="8">
    <location>
        <begin position="1"/>
        <end position="23"/>
    </location>
</feature>
<dbReference type="InterPro" id="IPR018497">
    <property type="entry name" value="Peptidase_M13_C"/>
</dbReference>
<evidence type="ECO:0000313" key="11">
    <source>
        <dbReference type="EMBL" id="WIT10043.1"/>
    </source>
</evidence>
<keyword evidence="6" id="KW-0862">Zinc</keyword>
<dbReference type="PRINTS" id="PR00786">
    <property type="entry name" value="NEPRILYSIN"/>
</dbReference>
<dbReference type="EMBL" id="CP116346">
    <property type="protein sequence ID" value="WIT10043.1"/>
    <property type="molecule type" value="Genomic_DNA"/>
</dbReference>
<dbReference type="Gene3D" id="1.10.1380.10">
    <property type="entry name" value="Neutral endopeptidase , domain2"/>
    <property type="match status" value="1"/>
</dbReference>
<evidence type="ECO:0000259" key="10">
    <source>
        <dbReference type="Pfam" id="PF05649"/>
    </source>
</evidence>
<evidence type="ECO:0000256" key="3">
    <source>
        <dbReference type="ARBA" id="ARBA00022670"/>
    </source>
</evidence>
<comment type="similarity">
    <text evidence="2">Belongs to the peptidase M13 family.</text>
</comment>
<dbReference type="InterPro" id="IPR000718">
    <property type="entry name" value="Peptidase_M13"/>
</dbReference>
<dbReference type="RefSeq" id="WP_285231112.1">
    <property type="nucleotide sequence ID" value="NZ_CP116346.1"/>
</dbReference>
<keyword evidence="4" id="KW-0479">Metal-binding</keyword>
<dbReference type="Gene3D" id="3.40.390.10">
    <property type="entry name" value="Collagenase (Catalytic Domain)"/>
    <property type="match status" value="1"/>
</dbReference>
<protein>
    <submittedName>
        <fullName evidence="11">M13 family metallopeptidase</fullName>
    </submittedName>
</protein>
<evidence type="ECO:0000313" key="12">
    <source>
        <dbReference type="Proteomes" id="UP001177769"/>
    </source>
</evidence>
<dbReference type="PANTHER" id="PTHR11733">
    <property type="entry name" value="ZINC METALLOPROTEASE FAMILY M13 NEPRILYSIN-RELATED"/>
    <property type="match status" value="1"/>
</dbReference>
<feature type="chain" id="PRO_5041671974" evidence="8">
    <location>
        <begin position="24"/>
        <end position="681"/>
    </location>
</feature>
<dbReference type="Proteomes" id="UP001177769">
    <property type="component" value="Chromosome"/>
</dbReference>
<evidence type="ECO:0000256" key="7">
    <source>
        <dbReference type="ARBA" id="ARBA00023049"/>
    </source>
</evidence>
<keyword evidence="5" id="KW-0378">Hydrolase</keyword>
<dbReference type="CDD" id="cd08662">
    <property type="entry name" value="M13"/>
    <property type="match status" value="1"/>
</dbReference>
<evidence type="ECO:0000256" key="2">
    <source>
        <dbReference type="ARBA" id="ARBA00007357"/>
    </source>
</evidence>
<dbReference type="PROSITE" id="PS51885">
    <property type="entry name" value="NEPRILYSIN"/>
    <property type="match status" value="1"/>
</dbReference>
<sequence>MLRPAPLVAGLLLAFLPTLGAQALDLKGLSSEVPACSDFYGHVNGLWESRTELPANRPRIGSFDDLRRANDALLEKALAELVQDAKAQNSPGLALLAAYYSSGMDLAAIEARGLGALQPLLQRIDALQTPEQLPTQLPVLLAELARVQVVAPLGGFVRADPMEPTRQALTLGAGGLGLPDRDDYFATSASAERIKTAYRRYAQAIMAAAGTPLDAAALDAVLALETALAEATKPRAQQRDPRASYNPMSPAELAAAAPGFDWLAYLNGLTGTPTRKGGVERLIVSQPEFAKRVGQLAAGTPASTWRNYLRLRLLDASADRLPKAFAQAHYDYYGATILGLKAPAPRNEEVILAIGGRTGGAPLGQALGELFVQKAFPAEAQQRALALVADIKSAMRRRISELGWMSAPTKQRALEKLDAMVPKIGAPEQWPDYQGLSLAKDDYAGNLLRANAWATQRQMNELDQPTNRKRWFTSPHIVNAFAGGLNEITFPAGILQPPFFDAKADDAVNYGGIGMVIGHEITHHFDDRGRQYDGQGRLKDWWTAEDAAAYKARAERVVALYGGYRPLPEMAINGQLTLGENISDMSGLPIAYEGLQLALKRSGKTEKIDGYTPEQRFFLSNAIVWRGKVRTEFLINQLRTDGHSPGKFRVLGPMSNSPAFAKAFDCKPGDGMVSTDPITVW</sequence>
<evidence type="ECO:0000256" key="6">
    <source>
        <dbReference type="ARBA" id="ARBA00022833"/>
    </source>
</evidence>
<dbReference type="InterPro" id="IPR024079">
    <property type="entry name" value="MetalloPept_cat_dom_sf"/>
</dbReference>
<dbReference type="Pfam" id="PF05649">
    <property type="entry name" value="Peptidase_M13_N"/>
    <property type="match status" value="1"/>
</dbReference>
<comment type="cofactor">
    <cofactor evidence="1">
        <name>Zn(2+)</name>
        <dbReference type="ChEBI" id="CHEBI:29105"/>
    </cofactor>
</comment>
<evidence type="ECO:0000256" key="8">
    <source>
        <dbReference type="SAM" id="SignalP"/>
    </source>
</evidence>
<dbReference type="GO" id="GO:0004222">
    <property type="term" value="F:metalloendopeptidase activity"/>
    <property type="evidence" value="ECO:0007669"/>
    <property type="project" value="InterPro"/>
</dbReference>
<dbReference type="GO" id="GO:0046872">
    <property type="term" value="F:metal ion binding"/>
    <property type="evidence" value="ECO:0007669"/>
    <property type="project" value="UniProtKB-KW"/>
</dbReference>
<evidence type="ECO:0000256" key="1">
    <source>
        <dbReference type="ARBA" id="ARBA00001947"/>
    </source>
</evidence>
<accession>A0AA95SJJ3</accession>
<evidence type="ECO:0000256" key="4">
    <source>
        <dbReference type="ARBA" id="ARBA00022723"/>
    </source>
</evidence>
<proteinExistence type="inferred from homology"/>
<gene>
    <name evidence="11" type="ORF">PFX98_13970</name>
</gene>